<sequence>MAYIGPKLDTAPLAWLLLAPGALLGASAHGEWVAPATGWVTGLGGRFRRVSGTPTVAMSLYVPQDNGSPRDLLGRTGRVGVSISANGANAEASIAATNLDLSPSNTAIRVEAGQRLAWSMHVLGGSVEVGLVSILGDRYTRTVNSGWPTDPFDPAAQTLDVAIPAGYIIFEANRAPAKPHTPSPANGAAFNITTPSLSASFGDLDAAAPINDKMREYAIEVREAGKEELLWGGTGAVFTASDAERTAKRFTRVYNGSPLPPGDTYEWRSAVADDTRTYGEWSDWQTFTINAAGEADASVGSPAGKLDSDPALIAWSGPWTHPNGYTATQARVRVFKGSGLVRTGALVNVNVAPGLTITVPAASAGIGDLDPGAYEFEILAKDGISNLWSSSKPAKRGKFRVNAPALTPTNLQPPSGSAASQPPLIEFSGGDPDADDIPGSDVVWDVRIKTGAGVILGTYETAAYDPSTGKVSLQTTTQHFPSGFGTYLMDARGRDVSAGARGTSPWSREHVIIYQQGPTVTVLRPNYGGVLATSTPLYAVQVPGLIRTRWLVYKEDDDAPLYDSGQITNRPDEHQQRANYLRDKGRYDLVVMAWDNLNRQASSLRVPFSVAYEPPRAPENPAASSIRYPGDPWETGVLLTWSESDYPQGKFDHWAVTRRGANQPVENAVLLREIRNAGESRWVDPHPPLGHRWVYGLSQIVREGSGTVAASPVIEMEVELASHWSAVVLASIEDPAGIRAVLWTSLKSSPATLGGSSPPATPPVVTWGTNGMPTAARPAGKGPRTREFGSFTLFDDDQGSAEVKFERLEAMSGMVVSARRGKERIIGQLQPIKHTVHKWGYTVNLSVEERSHPEDGRRNSNGRIS</sequence>
<accession>A0A6J4HR54</accession>
<dbReference type="EMBL" id="CADCTR010000280">
    <property type="protein sequence ID" value="CAA9230645.1"/>
    <property type="molecule type" value="Genomic_DNA"/>
</dbReference>
<organism evidence="2">
    <name type="scientific">uncultured Chloroflexia bacterium</name>
    <dbReference type="NCBI Taxonomy" id="1672391"/>
    <lineage>
        <taxon>Bacteria</taxon>
        <taxon>Bacillati</taxon>
        <taxon>Chloroflexota</taxon>
        <taxon>Chloroflexia</taxon>
        <taxon>environmental samples</taxon>
    </lineage>
</organism>
<evidence type="ECO:0000256" key="1">
    <source>
        <dbReference type="SAM" id="MobiDB-lite"/>
    </source>
</evidence>
<gene>
    <name evidence="2" type="ORF">AVDCRST_MAG93-862</name>
</gene>
<feature type="compositionally biased region" description="Low complexity" evidence="1">
    <location>
        <begin position="412"/>
        <end position="423"/>
    </location>
</feature>
<feature type="region of interest" description="Disordered" evidence="1">
    <location>
        <begin position="404"/>
        <end position="432"/>
    </location>
</feature>
<dbReference type="AlphaFoldDB" id="A0A6J4HR54"/>
<dbReference type="InterPro" id="IPR013783">
    <property type="entry name" value="Ig-like_fold"/>
</dbReference>
<reference evidence="2" key="1">
    <citation type="submission" date="2020-02" db="EMBL/GenBank/DDBJ databases">
        <authorList>
            <person name="Meier V. D."/>
        </authorList>
    </citation>
    <scope>NUCLEOTIDE SEQUENCE</scope>
    <source>
        <strain evidence="2">AVDCRST_MAG93</strain>
    </source>
</reference>
<evidence type="ECO:0000313" key="2">
    <source>
        <dbReference type="EMBL" id="CAA9230645.1"/>
    </source>
</evidence>
<dbReference type="Gene3D" id="2.60.40.10">
    <property type="entry name" value="Immunoglobulins"/>
    <property type="match status" value="1"/>
</dbReference>
<proteinExistence type="predicted"/>
<name>A0A6J4HR54_9CHLR</name>
<protein>
    <submittedName>
        <fullName evidence="2">Uncharacterized protein</fullName>
    </submittedName>
</protein>